<comment type="caution">
    <text evidence="1">The sequence shown here is derived from an EMBL/GenBank/DDBJ whole genome shotgun (WGS) entry which is preliminary data.</text>
</comment>
<evidence type="ECO:0000313" key="1">
    <source>
        <dbReference type="EMBL" id="KKN28896.1"/>
    </source>
</evidence>
<dbReference type="AlphaFoldDB" id="A0A0F9RVI0"/>
<organism evidence="1">
    <name type="scientific">marine sediment metagenome</name>
    <dbReference type="NCBI Taxonomy" id="412755"/>
    <lineage>
        <taxon>unclassified sequences</taxon>
        <taxon>metagenomes</taxon>
        <taxon>ecological metagenomes</taxon>
    </lineage>
</organism>
<dbReference type="EMBL" id="LAZR01002526">
    <property type="protein sequence ID" value="KKN28896.1"/>
    <property type="molecule type" value="Genomic_DNA"/>
</dbReference>
<sequence length="291" mass="31795">MTFGGYYMETPIFQHFFGISTCPVFSAGEIALLDGYPGIISLDPANGRGVLPITAADFSSSLNSTVVNTTTFRWTAIADWTHNVGGWIIGEPTIDSIWNVPRADFAAGEITPAITMRAGDVIEFPLGSLAIVQDGREPSIRGHFTNYTEDVLLNHIFAKSSYAKPNLHVGLLHDDPTDAGTNIACTEVTAPSYQRINTPSSFWTGAGWPEWGWVCNKLPIQFPLATEEWGAVSYFGIFDTALPSDPTGHLLMYAPLAKTENVALGSRPRFAAASNWWDVGAKQALYFRFSY</sequence>
<proteinExistence type="predicted"/>
<dbReference type="Pfam" id="PF23140">
    <property type="entry name" value="Gp80"/>
    <property type="match status" value="1"/>
</dbReference>
<name>A0A0F9RVI0_9ZZZZ</name>
<reference evidence="1" key="1">
    <citation type="journal article" date="2015" name="Nature">
        <title>Complex archaea that bridge the gap between prokaryotes and eukaryotes.</title>
        <authorList>
            <person name="Spang A."/>
            <person name="Saw J.H."/>
            <person name="Jorgensen S.L."/>
            <person name="Zaremba-Niedzwiedzka K."/>
            <person name="Martijn J."/>
            <person name="Lind A.E."/>
            <person name="van Eijk R."/>
            <person name="Schleper C."/>
            <person name="Guy L."/>
            <person name="Ettema T.J."/>
        </authorList>
    </citation>
    <scope>NUCLEOTIDE SEQUENCE</scope>
</reference>
<accession>A0A0F9RVI0</accession>
<gene>
    <name evidence="1" type="ORF">LCGC14_0849490</name>
</gene>
<protein>
    <submittedName>
        <fullName evidence="1">Uncharacterized protein</fullName>
    </submittedName>
</protein>
<dbReference type="InterPro" id="IPR056908">
    <property type="entry name" value="Gp80-like"/>
</dbReference>